<evidence type="ECO:0000313" key="1">
    <source>
        <dbReference type="Proteomes" id="UP000887564"/>
    </source>
</evidence>
<evidence type="ECO:0000313" key="2">
    <source>
        <dbReference type="WBParaSite" id="PEQ_0000538101-mRNA-1"/>
    </source>
</evidence>
<sequence>MISRYWSNRHLSPSSLPAVRSSCRLKERICLKRIQNYVNIGIRWRLNSHRRMNLNVASYGIYSINSLASWPVS</sequence>
<reference evidence="2" key="1">
    <citation type="submission" date="2022-11" db="UniProtKB">
        <authorList>
            <consortium name="WormBaseParasite"/>
        </authorList>
    </citation>
    <scope>IDENTIFICATION</scope>
</reference>
<dbReference type="Proteomes" id="UP000887564">
    <property type="component" value="Unplaced"/>
</dbReference>
<dbReference type="AlphaFoldDB" id="A0A914RFJ5"/>
<keyword evidence="1" id="KW-1185">Reference proteome</keyword>
<organism evidence="1 2">
    <name type="scientific">Parascaris equorum</name>
    <name type="common">Equine roundworm</name>
    <dbReference type="NCBI Taxonomy" id="6256"/>
    <lineage>
        <taxon>Eukaryota</taxon>
        <taxon>Metazoa</taxon>
        <taxon>Ecdysozoa</taxon>
        <taxon>Nematoda</taxon>
        <taxon>Chromadorea</taxon>
        <taxon>Rhabditida</taxon>
        <taxon>Spirurina</taxon>
        <taxon>Ascaridomorpha</taxon>
        <taxon>Ascaridoidea</taxon>
        <taxon>Ascarididae</taxon>
        <taxon>Parascaris</taxon>
    </lineage>
</organism>
<proteinExistence type="predicted"/>
<protein>
    <submittedName>
        <fullName evidence="2">Uncharacterized protein</fullName>
    </submittedName>
</protein>
<dbReference type="WBParaSite" id="PEQ_0000538101-mRNA-1">
    <property type="protein sequence ID" value="PEQ_0000538101-mRNA-1"/>
    <property type="gene ID" value="PEQ_0000538101"/>
</dbReference>
<name>A0A914RFJ5_PAREQ</name>
<accession>A0A914RFJ5</accession>